<reference evidence="2 3" key="1">
    <citation type="journal article" date="2017" name="Int. J. Syst. Evol. Microbiol.">
        <title>Roseitalea porphyridii gen. nov., sp. nov., isolated from a red alga, and reclassification of Hoeflea suaedae Chung et al. 2013 as Pseudohoeflea suaedae gen. nov., comb. nov.</title>
        <authorList>
            <person name="Hyeon J.W."/>
            <person name="Jeong S.E."/>
            <person name="Baek K."/>
            <person name="Jeon C.O."/>
        </authorList>
    </citation>
    <scope>NUCLEOTIDE SEQUENCE [LARGE SCALE GENOMIC DNA]</scope>
    <source>
        <strain evidence="2 3">MA7-20</strain>
    </source>
</reference>
<evidence type="ECO:0000313" key="2">
    <source>
        <dbReference type="EMBL" id="QBK29721.1"/>
    </source>
</evidence>
<keyword evidence="3" id="KW-1185">Reference proteome</keyword>
<evidence type="ECO:0008006" key="4">
    <source>
        <dbReference type="Google" id="ProtNLM"/>
    </source>
</evidence>
<name>A0A4P6UXB8_9HYPH</name>
<keyword evidence="1" id="KW-0175">Coiled coil</keyword>
<sequence length="91" mass="10354">MEAAMGLNIKNERVHELARELAALRNESMTSVIKKALENELERERNRDDEARLARIEAKQELMAHIRAMDELPAGVSSDHSDFYDDDGFPA</sequence>
<dbReference type="KEGG" id="rpod:E0E05_03350"/>
<organism evidence="2 3">
    <name type="scientific">Roseitalea porphyridii</name>
    <dbReference type="NCBI Taxonomy" id="1852022"/>
    <lineage>
        <taxon>Bacteria</taxon>
        <taxon>Pseudomonadati</taxon>
        <taxon>Pseudomonadota</taxon>
        <taxon>Alphaproteobacteria</taxon>
        <taxon>Hyphomicrobiales</taxon>
        <taxon>Ahrensiaceae</taxon>
        <taxon>Roseitalea</taxon>
    </lineage>
</organism>
<evidence type="ECO:0000313" key="3">
    <source>
        <dbReference type="Proteomes" id="UP000293719"/>
    </source>
</evidence>
<dbReference type="AlphaFoldDB" id="A0A4P6UXB8"/>
<proteinExistence type="predicted"/>
<dbReference type="InterPro" id="IPR011660">
    <property type="entry name" value="VapB-like"/>
</dbReference>
<evidence type="ECO:0000256" key="1">
    <source>
        <dbReference type="SAM" id="Coils"/>
    </source>
</evidence>
<dbReference type="Proteomes" id="UP000293719">
    <property type="component" value="Chromosome"/>
</dbReference>
<gene>
    <name evidence="2" type="ORF">E0E05_03350</name>
</gene>
<dbReference type="EMBL" id="CP036532">
    <property type="protein sequence ID" value="QBK29721.1"/>
    <property type="molecule type" value="Genomic_DNA"/>
</dbReference>
<accession>A0A4P6UXB8</accession>
<feature type="coiled-coil region" evidence="1">
    <location>
        <begin position="7"/>
        <end position="59"/>
    </location>
</feature>
<protein>
    <recommendedName>
        <fullName evidence="4">Protein transcription factor</fullName>
    </recommendedName>
</protein>
<dbReference type="Pfam" id="PF07704">
    <property type="entry name" value="PSK_trans_fac"/>
    <property type="match status" value="1"/>
</dbReference>